<dbReference type="EMBL" id="DVOC01000089">
    <property type="protein sequence ID" value="HIU91362.1"/>
    <property type="molecule type" value="Genomic_DNA"/>
</dbReference>
<evidence type="ECO:0000256" key="7">
    <source>
        <dbReference type="SAM" id="Phobius"/>
    </source>
</evidence>
<evidence type="ECO:0000256" key="5">
    <source>
        <dbReference type="ARBA" id="ARBA00023157"/>
    </source>
</evidence>
<dbReference type="PROSITE" id="PS00573">
    <property type="entry name" value="PYRIDINE_REDOX_2"/>
    <property type="match status" value="1"/>
</dbReference>
<evidence type="ECO:0000256" key="6">
    <source>
        <dbReference type="ARBA" id="ARBA00023284"/>
    </source>
</evidence>
<dbReference type="PANTHER" id="PTHR48105">
    <property type="entry name" value="THIOREDOXIN REDUCTASE 1-RELATED-RELATED"/>
    <property type="match status" value="1"/>
</dbReference>
<dbReference type="AlphaFoldDB" id="A0A9D1SQT8"/>
<dbReference type="SUPFAM" id="SSF51905">
    <property type="entry name" value="FAD/NAD(P)-binding domain"/>
    <property type="match status" value="1"/>
</dbReference>
<name>A0A9D1SQT8_9BACT</name>
<feature type="domain" description="FAD/NAD(P)-binding" evidence="8">
    <location>
        <begin position="10"/>
        <end position="290"/>
    </location>
</feature>
<evidence type="ECO:0000259" key="8">
    <source>
        <dbReference type="Pfam" id="PF07992"/>
    </source>
</evidence>
<reference evidence="9" key="2">
    <citation type="journal article" date="2021" name="PeerJ">
        <title>Extensive microbial diversity within the chicken gut microbiome revealed by metagenomics and culture.</title>
        <authorList>
            <person name="Gilroy R."/>
            <person name="Ravi A."/>
            <person name="Getino M."/>
            <person name="Pursley I."/>
            <person name="Horton D.L."/>
            <person name="Alikhan N.F."/>
            <person name="Baker D."/>
            <person name="Gharbi K."/>
            <person name="Hall N."/>
            <person name="Watson M."/>
            <person name="Adriaenssens E.M."/>
            <person name="Foster-Nyarko E."/>
            <person name="Jarju S."/>
            <person name="Secka A."/>
            <person name="Antonio M."/>
            <person name="Oren A."/>
            <person name="Chaudhuri R.R."/>
            <person name="La Ragione R."/>
            <person name="Hildebrand F."/>
            <person name="Pallen M.J."/>
        </authorList>
    </citation>
    <scope>NUCLEOTIDE SEQUENCE</scope>
    <source>
        <strain evidence="9">ChiHjej12B11-7776</strain>
    </source>
</reference>
<dbReference type="GO" id="GO:0016668">
    <property type="term" value="F:oxidoreductase activity, acting on a sulfur group of donors, NAD(P) as acceptor"/>
    <property type="evidence" value="ECO:0007669"/>
    <property type="project" value="UniProtKB-ARBA"/>
</dbReference>
<dbReference type="PRINTS" id="PR00368">
    <property type="entry name" value="FADPNR"/>
</dbReference>
<comment type="similarity">
    <text evidence="1">Belongs to the class-II pyridine nucleotide-disulfide oxidoreductase family.</text>
</comment>
<keyword evidence="5" id="KW-1015">Disulfide bond</keyword>
<sequence>MKRTNKMYDYDIIVIGGGPAGMTAALYAARAGKKTLILESNAFGGQIATSPRVENYPFVKRITGAELADGMFSQIAELGVDFDMGSAVCEKREAGFVVTTEYGKYLCRAVVLATGVRHKKLNLQREEELTGKGVCYCAVCDGAFYAGKSVAVVGDGNSAAQYCLYLAETCEKVYLCTLTDKLFCDKNLCAALQRADKVQWIKSVSVTALEGTDELSAIRFSDGSTLPVDALFVAIGQQPHNEAFSGLVKLDEQGYVVAGEDCATSCEGVFAAGDCRTKKVRQCATAVGDGATAAVNACAYIDSL</sequence>
<reference evidence="9" key="1">
    <citation type="submission" date="2020-10" db="EMBL/GenBank/DDBJ databases">
        <authorList>
            <person name="Gilroy R."/>
        </authorList>
    </citation>
    <scope>NUCLEOTIDE SEQUENCE</scope>
    <source>
        <strain evidence="9">ChiHjej12B11-7776</strain>
    </source>
</reference>
<dbReference type="PRINTS" id="PR00469">
    <property type="entry name" value="PNDRDTASEII"/>
</dbReference>
<keyword evidence="3" id="KW-0274">FAD</keyword>
<evidence type="ECO:0000256" key="3">
    <source>
        <dbReference type="ARBA" id="ARBA00022827"/>
    </source>
</evidence>
<keyword evidence="6" id="KW-0676">Redox-active center</keyword>
<evidence type="ECO:0000256" key="4">
    <source>
        <dbReference type="ARBA" id="ARBA00023002"/>
    </source>
</evidence>
<dbReference type="InterPro" id="IPR050097">
    <property type="entry name" value="Ferredoxin-NADP_redctase_2"/>
</dbReference>
<dbReference type="Proteomes" id="UP000886852">
    <property type="component" value="Unassembled WGS sequence"/>
</dbReference>
<organism evidence="9 10">
    <name type="scientific">Candidatus Fimimonas merdipullorum</name>
    <dbReference type="NCBI Taxonomy" id="2840822"/>
    <lineage>
        <taxon>Bacteria</taxon>
        <taxon>Pseudomonadati</taxon>
        <taxon>Myxococcota</taxon>
        <taxon>Myxococcia</taxon>
        <taxon>Myxococcales</taxon>
        <taxon>Cystobacterineae</taxon>
        <taxon>Myxococcaceae</taxon>
        <taxon>Myxococcaceae incertae sedis</taxon>
        <taxon>Candidatus Fimimonas</taxon>
    </lineage>
</organism>
<keyword evidence="7" id="KW-0812">Transmembrane</keyword>
<dbReference type="InterPro" id="IPR023753">
    <property type="entry name" value="FAD/NAD-binding_dom"/>
</dbReference>
<keyword evidence="2" id="KW-0285">Flavoprotein</keyword>
<keyword evidence="7" id="KW-0472">Membrane</keyword>
<protein>
    <submittedName>
        <fullName evidence="9">FAD-dependent oxidoreductase</fullName>
    </submittedName>
</protein>
<keyword evidence="7" id="KW-1133">Transmembrane helix</keyword>
<dbReference type="InterPro" id="IPR036188">
    <property type="entry name" value="FAD/NAD-bd_sf"/>
</dbReference>
<dbReference type="Pfam" id="PF07992">
    <property type="entry name" value="Pyr_redox_2"/>
    <property type="match status" value="1"/>
</dbReference>
<proteinExistence type="inferred from homology"/>
<feature type="transmembrane region" description="Helical" evidence="7">
    <location>
        <begin position="12"/>
        <end position="29"/>
    </location>
</feature>
<evidence type="ECO:0000313" key="10">
    <source>
        <dbReference type="Proteomes" id="UP000886852"/>
    </source>
</evidence>
<evidence type="ECO:0000313" key="9">
    <source>
        <dbReference type="EMBL" id="HIU91362.1"/>
    </source>
</evidence>
<accession>A0A9D1SQT8</accession>
<comment type="caution">
    <text evidence="9">The sequence shown here is derived from an EMBL/GenBank/DDBJ whole genome shotgun (WGS) entry which is preliminary data.</text>
</comment>
<dbReference type="InterPro" id="IPR008255">
    <property type="entry name" value="Pyr_nucl-diS_OxRdtase_2_AS"/>
</dbReference>
<keyword evidence="4" id="KW-0560">Oxidoreductase</keyword>
<gene>
    <name evidence="9" type="ORF">IAC72_05080</name>
</gene>
<evidence type="ECO:0000256" key="2">
    <source>
        <dbReference type="ARBA" id="ARBA00022630"/>
    </source>
</evidence>
<evidence type="ECO:0000256" key="1">
    <source>
        <dbReference type="ARBA" id="ARBA00009333"/>
    </source>
</evidence>
<dbReference type="Gene3D" id="3.50.50.60">
    <property type="entry name" value="FAD/NAD(P)-binding domain"/>
    <property type="match status" value="2"/>
</dbReference>